<name>A0A3E0D155_9BACT</name>
<organism evidence="1 2">
    <name type="scientific">Algoriphagus antarcticus</name>
    <dbReference type="NCBI Taxonomy" id="238540"/>
    <lineage>
        <taxon>Bacteria</taxon>
        <taxon>Pseudomonadati</taxon>
        <taxon>Bacteroidota</taxon>
        <taxon>Cytophagia</taxon>
        <taxon>Cytophagales</taxon>
        <taxon>Cyclobacteriaceae</taxon>
        <taxon>Algoriphagus</taxon>
    </lineage>
</organism>
<proteinExistence type="predicted"/>
<sequence>MDIKEEKINLIYWLSNINDTKVINQIKAIQLENEALDIYHLSSDEKRAIEKGLKQIEEGKVKSHHTVMGTIKATFPTLF</sequence>
<keyword evidence="2" id="KW-1185">Reference proteome</keyword>
<dbReference type="EMBL" id="QUNF01000061">
    <property type="protein sequence ID" value="REG75208.1"/>
    <property type="molecule type" value="Genomic_DNA"/>
</dbReference>
<accession>A0A3E0D155</accession>
<dbReference type="Proteomes" id="UP000256405">
    <property type="component" value="Unassembled WGS sequence"/>
</dbReference>
<dbReference type="OrthoDB" id="982589at2"/>
<evidence type="ECO:0000313" key="1">
    <source>
        <dbReference type="EMBL" id="REG75208.1"/>
    </source>
</evidence>
<comment type="caution">
    <text evidence="1">The sequence shown here is derived from an EMBL/GenBank/DDBJ whole genome shotgun (WGS) entry which is preliminary data.</text>
</comment>
<protein>
    <submittedName>
        <fullName evidence="1">Uncharacterized protein</fullName>
    </submittedName>
</protein>
<evidence type="ECO:0000313" key="2">
    <source>
        <dbReference type="Proteomes" id="UP000256405"/>
    </source>
</evidence>
<dbReference type="RefSeq" id="WP_086544168.1">
    <property type="nucleotide sequence ID" value="NZ_MSSW01000129.1"/>
</dbReference>
<reference evidence="1 2" key="1">
    <citation type="submission" date="2018-08" db="EMBL/GenBank/DDBJ databases">
        <title>Genomic Encyclopedia of Archaeal and Bacterial Type Strains, Phase II (KMG-II): from individual species to whole genera.</title>
        <authorList>
            <person name="Goeker M."/>
        </authorList>
    </citation>
    <scope>NUCLEOTIDE SEQUENCE [LARGE SCALE GENOMIC DNA]</scope>
    <source>
        <strain evidence="1 2">DSM 15986</strain>
    </source>
</reference>
<dbReference type="AlphaFoldDB" id="A0A3E0D155"/>
<gene>
    <name evidence="1" type="ORF">C8N25_1612</name>
</gene>